<feature type="region of interest" description="Disordered" evidence="4">
    <location>
        <begin position="117"/>
        <end position="200"/>
    </location>
</feature>
<feature type="compositionally biased region" description="Polar residues" evidence="4">
    <location>
        <begin position="319"/>
        <end position="333"/>
    </location>
</feature>
<feature type="region of interest" description="Disordered" evidence="4">
    <location>
        <begin position="319"/>
        <end position="463"/>
    </location>
</feature>
<dbReference type="SMART" id="SM00360">
    <property type="entry name" value="RRM"/>
    <property type="match status" value="5"/>
</dbReference>
<evidence type="ECO:0000256" key="1">
    <source>
        <dbReference type="ARBA" id="ARBA00022737"/>
    </source>
</evidence>
<feature type="region of interest" description="Disordered" evidence="4">
    <location>
        <begin position="540"/>
        <end position="658"/>
    </location>
</feature>
<feature type="compositionally biased region" description="Pro residues" evidence="4">
    <location>
        <begin position="891"/>
        <end position="908"/>
    </location>
</feature>
<feature type="compositionally biased region" description="Low complexity" evidence="4">
    <location>
        <begin position="229"/>
        <end position="241"/>
    </location>
</feature>
<dbReference type="PANTHER" id="PTHR13976">
    <property type="entry name" value="HETEROGENEOUS NUCLEAR RIBONUCLEOPROTEIN-RELATED"/>
    <property type="match status" value="1"/>
</dbReference>
<feature type="compositionally biased region" description="Gly residues" evidence="4">
    <location>
        <begin position="913"/>
        <end position="927"/>
    </location>
</feature>
<dbReference type="AlphaFoldDB" id="A0A922I630"/>
<dbReference type="SUPFAM" id="SSF54928">
    <property type="entry name" value="RNA-binding domain, RBD"/>
    <property type="match status" value="4"/>
</dbReference>
<dbReference type="InterPro" id="IPR012677">
    <property type="entry name" value="Nucleotide-bd_a/b_plait_sf"/>
</dbReference>
<comment type="caution">
    <text evidence="6">The sequence shown here is derived from an EMBL/GenBank/DDBJ whole genome shotgun (WGS) entry which is preliminary data.</text>
</comment>
<keyword evidence="2 3" id="KW-0694">RNA-binding</keyword>
<dbReference type="InterPro" id="IPR035979">
    <property type="entry name" value="RBD_domain_sf"/>
</dbReference>
<feature type="domain" description="RRM" evidence="5">
    <location>
        <begin position="665"/>
        <end position="736"/>
    </location>
</feature>
<name>A0A922I630_DERFA</name>
<feature type="region of interest" description="Disordered" evidence="4">
    <location>
        <begin position="218"/>
        <end position="301"/>
    </location>
</feature>
<proteinExistence type="predicted"/>
<feature type="compositionally biased region" description="Polar residues" evidence="4">
    <location>
        <begin position="117"/>
        <end position="128"/>
    </location>
</feature>
<dbReference type="GO" id="GO:0003723">
    <property type="term" value="F:RNA binding"/>
    <property type="evidence" value="ECO:0007669"/>
    <property type="project" value="UniProtKB-UniRule"/>
</dbReference>
<accession>A0A922I630</accession>
<feature type="compositionally biased region" description="Low complexity" evidence="4">
    <location>
        <begin position="395"/>
        <end position="419"/>
    </location>
</feature>
<feature type="compositionally biased region" description="Basic residues" evidence="4">
    <location>
        <begin position="644"/>
        <end position="658"/>
    </location>
</feature>
<dbReference type="CDD" id="cd12254">
    <property type="entry name" value="RRM_hnRNPH_ESRPs_RBM12_like"/>
    <property type="match status" value="2"/>
</dbReference>
<protein>
    <recommendedName>
        <fullName evidence="5">RRM domain-containing protein</fullName>
    </recommendedName>
</protein>
<feature type="domain" description="RRM" evidence="5">
    <location>
        <begin position="807"/>
        <end position="884"/>
    </location>
</feature>
<evidence type="ECO:0000256" key="3">
    <source>
        <dbReference type="PROSITE-ProRule" id="PRU00176"/>
    </source>
</evidence>
<dbReference type="Gene3D" id="3.30.70.330">
    <property type="match status" value="5"/>
</dbReference>
<reference evidence="6" key="2">
    <citation type="journal article" date="2022" name="Res Sq">
        <title>Comparative Genomics Reveals Insights into the Divergent Evolution of Astigmatic Mites and Household Pest Adaptations.</title>
        <authorList>
            <person name="Xiong Q."/>
            <person name="Wan A.T.-Y."/>
            <person name="Liu X.-Y."/>
            <person name="Fung C.S.-H."/>
            <person name="Xiao X."/>
            <person name="Malainual N."/>
            <person name="Hou J."/>
            <person name="Wang L."/>
            <person name="Wang M."/>
            <person name="Yang K."/>
            <person name="Cui Y."/>
            <person name="Leung E."/>
            <person name="Nong W."/>
            <person name="Shin S.-K."/>
            <person name="Au S."/>
            <person name="Jeong K.Y."/>
            <person name="Chew F.T."/>
            <person name="Hui J."/>
            <person name="Leung T.F."/>
            <person name="Tungtrongchitr A."/>
            <person name="Zhong N."/>
            <person name="Liu Z."/>
            <person name="Tsui S."/>
        </authorList>
    </citation>
    <scope>NUCLEOTIDE SEQUENCE</scope>
    <source>
        <strain evidence="6">Derf</strain>
        <tissue evidence="6">Whole organism</tissue>
    </source>
</reference>
<feature type="compositionally biased region" description="Gly residues" evidence="4">
    <location>
        <begin position="764"/>
        <end position="773"/>
    </location>
</feature>
<keyword evidence="1" id="KW-0677">Repeat</keyword>
<dbReference type="PROSITE" id="PS50102">
    <property type="entry name" value="RRM"/>
    <property type="match status" value="4"/>
</dbReference>
<evidence type="ECO:0000313" key="6">
    <source>
        <dbReference type="EMBL" id="KAH9522796.1"/>
    </source>
</evidence>
<feature type="compositionally biased region" description="Polar residues" evidence="4">
    <location>
        <begin position="555"/>
        <end position="566"/>
    </location>
</feature>
<dbReference type="Pfam" id="PF00076">
    <property type="entry name" value="RRM_1"/>
    <property type="match status" value="3"/>
</dbReference>
<feature type="compositionally biased region" description="Low complexity" evidence="4">
    <location>
        <begin position="129"/>
        <end position="185"/>
    </location>
</feature>
<dbReference type="InterPro" id="IPR000504">
    <property type="entry name" value="RRM_dom"/>
</dbReference>
<dbReference type="EMBL" id="ASGP02000002">
    <property type="protein sequence ID" value="KAH9522796.1"/>
    <property type="molecule type" value="Genomic_DNA"/>
</dbReference>
<sequence>MSIIIRLQNLPLEANSLDIRRFFQGLQIPDGGVHIVGGENGDAFIAFANDEDARQAMERNGNIIKGSRIKLLLSSRNEMQRVIDAARNQTISIMPQTASSSVAVAVASVTPTKPQMISGSVGNIGSNMPMQQQQQQQPPQLVSQKQLQPPIPQQQQHQQQQQPLHPGNNYPTQQQQPQYPATTVQHQQPPQPLSNPTGGYYPGSMPVMMAAGGVGVPSQIARYPPPPSSMQSQQLSQSSQSTIDYHRGPPQPPSTYGHHRQNDRQELQSYRRRSRSRSRSPPSINRSEIGHQQRYSSDQIKSNTLESSSANTMQTGLMRSLQPSSQPQTLIGSNNNNNNNNNLDPRYSTTTNYTQQLSQQQQQESSYGSSYRQQPNIMPGVSNNTNTIDGDRDGIITGIGQQQQQGGWNDNNNGNNNNNYRQTSVVDYNNRKMDSIHQPPMPQSSAYATTNQQPQPPPPQQHQMFTLQLNDLPFNVKSIDLIKFFQPLFLDEDNIKIFYDSKGFPTGIALVRFGSPKEWEQALTYNNRYLCDRRIQVQPLDDIGNNNNNGNGNGPSMTNQSNTGPLLQQPPLIANPPLNSTGGQRPLPPQSDPYRDNNNYYRNPSEEIGSFNRGPPPPPPQPSSQFNGGMGPPPPPPSSSQSSSHHHHHHSNHHRGKYQPRFKENALFMKGLPFANCTTKDVAHFFDPIKLFHIEIEFDNRSKPTGNAFVEFHDRQDVDHAMSYNMRNMGHRYIELIPWLLYEQFGPTYHLPSAPPPPKFMRGNNGGGRGSGNGPPPPPSYGGSGSSSHYNHHNQRQQQQQQGPLTYCVLVRGLGKHVSTPDLKQFFAKSNIDTYAVHIMLTTDKMNAGEAFVEFLTKDDQNRALDMSGSRLLGERINIRPVAYEIVRSSVPPPRQQPSMLQPPPPPSSSSKSGGGKFGGGGGGRRGPGPRTNQSPLLVFDKSLTLIMKNLSHKTNVDDLCRFFNDYHITPNRIKIRPSIKDDDHHHNHQSSSNDSKDLDIQQQQQQLQEAQIQFHSRADVEHAIRTLDKQYLNDPLSTAANNPLGSLWIILSELSNAAPTAIPASMAVKPPVNMVATAPAPIITEVLVAAFNA</sequence>
<dbReference type="InterPro" id="IPR050666">
    <property type="entry name" value="ESRP"/>
</dbReference>
<evidence type="ECO:0000256" key="4">
    <source>
        <dbReference type="SAM" id="MobiDB-lite"/>
    </source>
</evidence>
<feature type="compositionally biased region" description="Low complexity" evidence="4">
    <location>
        <begin position="334"/>
        <end position="374"/>
    </location>
</feature>
<organism evidence="6 7">
    <name type="scientific">Dermatophagoides farinae</name>
    <name type="common">American house dust mite</name>
    <dbReference type="NCBI Taxonomy" id="6954"/>
    <lineage>
        <taxon>Eukaryota</taxon>
        <taxon>Metazoa</taxon>
        <taxon>Ecdysozoa</taxon>
        <taxon>Arthropoda</taxon>
        <taxon>Chelicerata</taxon>
        <taxon>Arachnida</taxon>
        <taxon>Acari</taxon>
        <taxon>Acariformes</taxon>
        <taxon>Sarcoptiformes</taxon>
        <taxon>Astigmata</taxon>
        <taxon>Psoroptidia</taxon>
        <taxon>Analgoidea</taxon>
        <taxon>Pyroglyphidae</taxon>
        <taxon>Dermatophagoidinae</taxon>
        <taxon>Dermatophagoides</taxon>
    </lineage>
</organism>
<gene>
    <name evidence="6" type="ORF">DERF_006357</name>
</gene>
<feature type="region of interest" description="Disordered" evidence="4">
    <location>
        <begin position="753"/>
        <end position="803"/>
    </location>
</feature>
<dbReference type="Proteomes" id="UP000790347">
    <property type="component" value="Unassembled WGS sequence"/>
</dbReference>
<reference evidence="6" key="1">
    <citation type="submission" date="2013-05" db="EMBL/GenBank/DDBJ databases">
        <authorList>
            <person name="Yim A.K.Y."/>
            <person name="Chan T.F."/>
            <person name="Ji K.M."/>
            <person name="Liu X.Y."/>
            <person name="Zhou J.W."/>
            <person name="Li R.Q."/>
            <person name="Yang K.Y."/>
            <person name="Li J."/>
            <person name="Li M."/>
            <person name="Law P.T.W."/>
            <person name="Wu Y.L."/>
            <person name="Cai Z.L."/>
            <person name="Qin H."/>
            <person name="Bao Y."/>
            <person name="Leung R.K.K."/>
            <person name="Ng P.K.S."/>
            <person name="Zou J."/>
            <person name="Zhong X.J."/>
            <person name="Ran P.X."/>
            <person name="Zhong N.S."/>
            <person name="Liu Z.G."/>
            <person name="Tsui S.K.W."/>
        </authorList>
    </citation>
    <scope>NUCLEOTIDE SEQUENCE</scope>
    <source>
        <strain evidence="6">Derf</strain>
        <tissue evidence="6">Whole organism</tissue>
    </source>
</reference>
<evidence type="ECO:0000259" key="5">
    <source>
        <dbReference type="PROSITE" id="PS50102"/>
    </source>
</evidence>
<dbReference type="CDD" id="cd12510">
    <property type="entry name" value="RRM1_RBM12_like"/>
    <property type="match status" value="1"/>
</dbReference>
<feature type="domain" description="RRM" evidence="5">
    <location>
        <begin position="465"/>
        <end position="542"/>
    </location>
</feature>
<feature type="region of interest" description="Disordered" evidence="4">
    <location>
        <begin position="890"/>
        <end position="936"/>
    </location>
</feature>
<evidence type="ECO:0000256" key="2">
    <source>
        <dbReference type="ARBA" id="ARBA00022884"/>
    </source>
</evidence>
<feature type="region of interest" description="Disordered" evidence="4">
    <location>
        <begin position="978"/>
        <end position="1005"/>
    </location>
</feature>
<evidence type="ECO:0000313" key="7">
    <source>
        <dbReference type="Proteomes" id="UP000790347"/>
    </source>
</evidence>
<keyword evidence="7" id="KW-1185">Reference proteome</keyword>
<feature type="domain" description="RRM" evidence="5">
    <location>
        <begin position="3"/>
        <end position="76"/>
    </location>
</feature>